<dbReference type="Proteomes" id="UP000178448">
    <property type="component" value="Unassembled WGS sequence"/>
</dbReference>
<dbReference type="UniPathway" id="UPA00253">
    <property type="reaction ID" value="UER00332"/>
</dbReference>
<dbReference type="PANTHER" id="PTHR39321:SF3">
    <property type="entry name" value="PHOSPHOPANTETHEINE ADENYLYLTRANSFERASE"/>
    <property type="match status" value="1"/>
</dbReference>
<dbReference type="InterPro" id="IPR014729">
    <property type="entry name" value="Rossmann-like_a/b/a_fold"/>
</dbReference>
<dbReference type="InterPro" id="IPR004821">
    <property type="entry name" value="Cyt_trans-like"/>
</dbReference>
<dbReference type="STRING" id="1798374.A2Z33_07665"/>
<comment type="catalytic activity">
    <reaction evidence="9 10">
        <text>nicotinate beta-D-ribonucleotide + ATP + H(+) = deamido-NAD(+) + diphosphate</text>
        <dbReference type="Rhea" id="RHEA:22860"/>
        <dbReference type="ChEBI" id="CHEBI:15378"/>
        <dbReference type="ChEBI" id="CHEBI:30616"/>
        <dbReference type="ChEBI" id="CHEBI:33019"/>
        <dbReference type="ChEBI" id="CHEBI:57502"/>
        <dbReference type="ChEBI" id="CHEBI:58437"/>
        <dbReference type="EC" id="2.7.7.18"/>
    </reaction>
</comment>
<keyword evidence="4 10" id="KW-0808">Transferase</keyword>
<dbReference type="GO" id="GO:0004515">
    <property type="term" value="F:nicotinate-nucleotide adenylyltransferase activity"/>
    <property type="evidence" value="ECO:0007669"/>
    <property type="project" value="UniProtKB-UniRule"/>
</dbReference>
<dbReference type="HAMAP" id="MF_00244">
    <property type="entry name" value="NaMN_adenylyltr"/>
    <property type="match status" value="1"/>
</dbReference>
<comment type="function">
    <text evidence="1 10">Catalyzes the reversible adenylation of nicotinate mononucleotide (NaMN) to nicotinic acid adenine dinucleotide (NaAD).</text>
</comment>
<proteinExistence type="inferred from homology"/>
<dbReference type="Pfam" id="PF01467">
    <property type="entry name" value="CTP_transf_like"/>
    <property type="match status" value="1"/>
</dbReference>
<name>A0A1F5YND2_9BACT</name>
<evidence type="ECO:0000256" key="4">
    <source>
        <dbReference type="ARBA" id="ARBA00022679"/>
    </source>
</evidence>
<evidence type="ECO:0000313" key="12">
    <source>
        <dbReference type="EMBL" id="OGG01636.1"/>
    </source>
</evidence>
<sequence>MTIGLFGGVFNPPHFGHVMIARQVLDFTDVERIWFLPNWGQSFAKPAAPAADRVAMTRLIEFPGSGVSTLEVDNRLDGRTINLLPHLPPGHTYRFIIGADQLPVFHKWARHGELLNRISFVVFPRIGYDMAPMYPNMTAVKHPFLMATDISSTKIRERVRAGLPVDDFVPFKVARYIREHGLYV</sequence>
<keyword evidence="6 10" id="KW-0547">Nucleotide-binding</keyword>
<keyword evidence="5 10" id="KW-0548">Nucleotidyltransferase</keyword>
<evidence type="ECO:0000256" key="2">
    <source>
        <dbReference type="ARBA" id="ARBA00005019"/>
    </source>
</evidence>
<organism evidence="12 13">
    <name type="scientific">Candidatus Gottesmanbacteria bacterium RBG_16_52_11</name>
    <dbReference type="NCBI Taxonomy" id="1798374"/>
    <lineage>
        <taxon>Bacteria</taxon>
        <taxon>Candidatus Gottesmaniibacteriota</taxon>
    </lineage>
</organism>
<evidence type="ECO:0000256" key="9">
    <source>
        <dbReference type="ARBA" id="ARBA00048721"/>
    </source>
</evidence>
<keyword evidence="7 10" id="KW-0067">ATP-binding</keyword>
<evidence type="ECO:0000256" key="6">
    <source>
        <dbReference type="ARBA" id="ARBA00022741"/>
    </source>
</evidence>
<evidence type="ECO:0000256" key="10">
    <source>
        <dbReference type="HAMAP-Rule" id="MF_00244"/>
    </source>
</evidence>
<dbReference type="EMBL" id="MFJD01000012">
    <property type="protein sequence ID" value="OGG01636.1"/>
    <property type="molecule type" value="Genomic_DNA"/>
</dbReference>
<evidence type="ECO:0000256" key="7">
    <source>
        <dbReference type="ARBA" id="ARBA00022840"/>
    </source>
</evidence>
<keyword evidence="8 10" id="KW-0520">NAD</keyword>
<evidence type="ECO:0000256" key="8">
    <source>
        <dbReference type="ARBA" id="ARBA00023027"/>
    </source>
</evidence>
<dbReference type="InterPro" id="IPR005248">
    <property type="entry name" value="NadD/NMNAT"/>
</dbReference>
<comment type="pathway">
    <text evidence="2 10">Cofactor biosynthesis; NAD(+) biosynthesis; deamido-NAD(+) from nicotinate D-ribonucleotide: step 1/1.</text>
</comment>
<comment type="similarity">
    <text evidence="10">Belongs to the NadD family.</text>
</comment>
<dbReference type="GO" id="GO:0009435">
    <property type="term" value="P:NAD+ biosynthetic process"/>
    <property type="evidence" value="ECO:0007669"/>
    <property type="project" value="UniProtKB-UniRule"/>
</dbReference>
<dbReference type="GO" id="GO:0005524">
    <property type="term" value="F:ATP binding"/>
    <property type="evidence" value="ECO:0007669"/>
    <property type="project" value="UniProtKB-KW"/>
</dbReference>
<evidence type="ECO:0000256" key="5">
    <source>
        <dbReference type="ARBA" id="ARBA00022695"/>
    </source>
</evidence>
<dbReference type="PANTHER" id="PTHR39321">
    <property type="entry name" value="NICOTINATE-NUCLEOTIDE ADENYLYLTRANSFERASE-RELATED"/>
    <property type="match status" value="1"/>
</dbReference>
<feature type="domain" description="Cytidyltransferase-like" evidence="11">
    <location>
        <begin position="5"/>
        <end position="158"/>
    </location>
</feature>
<evidence type="ECO:0000256" key="3">
    <source>
        <dbReference type="ARBA" id="ARBA00022642"/>
    </source>
</evidence>
<evidence type="ECO:0000313" key="13">
    <source>
        <dbReference type="Proteomes" id="UP000178448"/>
    </source>
</evidence>
<dbReference type="AlphaFoldDB" id="A0A1F5YND2"/>
<reference evidence="12 13" key="1">
    <citation type="journal article" date="2016" name="Nat. Commun.">
        <title>Thousands of microbial genomes shed light on interconnected biogeochemical processes in an aquifer system.</title>
        <authorList>
            <person name="Anantharaman K."/>
            <person name="Brown C.T."/>
            <person name="Hug L.A."/>
            <person name="Sharon I."/>
            <person name="Castelle C.J."/>
            <person name="Probst A.J."/>
            <person name="Thomas B.C."/>
            <person name="Singh A."/>
            <person name="Wilkins M.J."/>
            <person name="Karaoz U."/>
            <person name="Brodie E.L."/>
            <person name="Williams K.H."/>
            <person name="Hubbard S.S."/>
            <person name="Banfield J.F."/>
        </authorList>
    </citation>
    <scope>NUCLEOTIDE SEQUENCE [LARGE SCALE GENOMIC DNA]</scope>
</reference>
<dbReference type="SUPFAM" id="SSF52374">
    <property type="entry name" value="Nucleotidylyl transferase"/>
    <property type="match status" value="1"/>
</dbReference>
<comment type="caution">
    <text evidence="12">The sequence shown here is derived from an EMBL/GenBank/DDBJ whole genome shotgun (WGS) entry which is preliminary data.</text>
</comment>
<evidence type="ECO:0000259" key="11">
    <source>
        <dbReference type="Pfam" id="PF01467"/>
    </source>
</evidence>
<evidence type="ECO:0000256" key="1">
    <source>
        <dbReference type="ARBA" id="ARBA00002324"/>
    </source>
</evidence>
<dbReference type="Gene3D" id="3.40.50.620">
    <property type="entry name" value="HUPs"/>
    <property type="match status" value="1"/>
</dbReference>
<keyword evidence="3 10" id="KW-0662">Pyridine nucleotide biosynthesis</keyword>
<gene>
    <name evidence="10" type="primary">nadD</name>
    <name evidence="12" type="ORF">A2Z33_07665</name>
</gene>
<dbReference type="CDD" id="cd02165">
    <property type="entry name" value="NMNAT"/>
    <property type="match status" value="1"/>
</dbReference>
<protein>
    <recommendedName>
        <fullName evidence="10">Probable nicotinate-nucleotide adenylyltransferase</fullName>
        <ecNumber evidence="10">2.7.7.18</ecNumber>
    </recommendedName>
    <alternativeName>
        <fullName evidence="10">Deamido-NAD(+) diphosphorylase</fullName>
    </alternativeName>
    <alternativeName>
        <fullName evidence="10">Deamido-NAD(+) pyrophosphorylase</fullName>
    </alternativeName>
    <alternativeName>
        <fullName evidence="10">Nicotinate mononucleotide adenylyltransferase</fullName>
        <shortName evidence="10">NaMN adenylyltransferase</shortName>
    </alternativeName>
</protein>
<dbReference type="EC" id="2.7.7.18" evidence="10"/>
<accession>A0A1F5YND2</accession>
<dbReference type="NCBIfam" id="TIGR00482">
    <property type="entry name" value="nicotinate (nicotinamide) nucleotide adenylyltransferase"/>
    <property type="match status" value="1"/>
</dbReference>